<evidence type="ECO:0000313" key="1">
    <source>
        <dbReference type="EMBL" id="SVD77895.1"/>
    </source>
</evidence>
<organism evidence="1">
    <name type="scientific">marine metagenome</name>
    <dbReference type="NCBI Taxonomy" id="408172"/>
    <lineage>
        <taxon>unclassified sequences</taxon>
        <taxon>metagenomes</taxon>
        <taxon>ecological metagenomes</taxon>
    </lineage>
</organism>
<sequence length="105" mass="11940">CGVGLISGIGGLGIAFSAGNYFKESIGSIFEKKEVREEVSNRNEARLERITFYTATAVILFLYSQIDYSKTVLDKKGQINMRDWSNDEKIDYFNKYIVLTPLQNK</sequence>
<feature type="non-terminal residue" evidence="1">
    <location>
        <position position="1"/>
    </location>
</feature>
<dbReference type="EMBL" id="UINC01172692">
    <property type="protein sequence ID" value="SVD77895.1"/>
    <property type="molecule type" value="Genomic_DNA"/>
</dbReference>
<name>A0A382Y4W4_9ZZZZ</name>
<reference evidence="1" key="1">
    <citation type="submission" date="2018-05" db="EMBL/GenBank/DDBJ databases">
        <authorList>
            <person name="Lanie J.A."/>
            <person name="Ng W.-L."/>
            <person name="Kazmierczak K.M."/>
            <person name="Andrzejewski T.M."/>
            <person name="Davidsen T.M."/>
            <person name="Wayne K.J."/>
            <person name="Tettelin H."/>
            <person name="Glass J.I."/>
            <person name="Rusch D."/>
            <person name="Podicherti R."/>
            <person name="Tsui H.-C.T."/>
            <person name="Winkler M.E."/>
        </authorList>
    </citation>
    <scope>NUCLEOTIDE SEQUENCE</scope>
</reference>
<accession>A0A382Y4W4</accession>
<proteinExistence type="predicted"/>
<protein>
    <submittedName>
        <fullName evidence="1">Uncharacterized protein</fullName>
    </submittedName>
</protein>
<gene>
    <name evidence="1" type="ORF">METZ01_LOCUS430749</name>
</gene>
<dbReference type="AlphaFoldDB" id="A0A382Y4W4"/>